<keyword evidence="2" id="KW-1185">Reference proteome</keyword>
<organism evidence="1 2">
    <name type="scientific">Isoptericola jiangsuensis</name>
    <dbReference type="NCBI Taxonomy" id="548579"/>
    <lineage>
        <taxon>Bacteria</taxon>
        <taxon>Bacillati</taxon>
        <taxon>Actinomycetota</taxon>
        <taxon>Actinomycetes</taxon>
        <taxon>Micrococcales</taxon>
        <taxon>Promicromonosporaceae</taxon>
        <taxon>Isoptericola</taxon>
    </lineage>
</organism>
<dbReference type="Proteomes" id="UP000224130">
    <property type="component" value="Unassembled WGS sequence"/>
</dbReference>
<protein>
    <recommendedName>
        <fullName evidence="3">Alpha/beta hydrolase family protein</fullName>
    </recommendedName>
</protein>
<dbReference type="SUPFAM" id="SSF53474">
    <property type="entry name" value="alpha/beta-Hydrolases"/>
    <property type="match status" value="1"/>
</dbReference>
<name>A0A2A9EXW4_9MICO</name>
<dbReference type="Gene3D" id="3.40.50.1820">
    <property type="entry name" value="alpha/beta hydrolase"/>
    <property type="match status" value="1"/>
</dbReference>
<proteinExistence type="predicted"/>
<sequence length="430" mass="45677">MSAETIPWKTRDADLVPGPVYLLRFDKDGRLTSPRSLEALLRAARDATDVVLFSHGWNNDFAAATSRYDRFFGHLDDVVRRQGPPRRPWRPVHVGVIWPSTALVMPDERGPDIAGGTGDDLDAELAVLADDLGADQVAELRALLADPGPGEDGAARAAQILATLPTDDETGADDAPVDGAELLEVWRDTRQTLAPAPPARRGGIIDDETELAGPDVAGLDPFALLRDGIRLTTVRLMKDRGGRVGARGVGPVVRDLVAAGPRLHLVGHSYGCRVVLSAVCHGAPPVPAVDSVLLLQPALSALAFAPDVGGRPGGYRDAMRRVRLPIVTTRSRHDVPLTKVFHLALRRRSDLGEAAIAGGVSRYAALGGFGPQGTGPGELVRLPMPDVGGPYPLTGTHRLVEVDGTAFIPGHGDVESDQTAWALLCQIEQD</sequence>
<dbReference type="InterPro" id="IPR029058">
    <property type="entry name" value="AB_hydrolase_fold"/>
</dbReference>
<comment type="caution">
    <text evidence="1">The sequence shown here is derived from an EMBL/GenBank/DDBJ whole genome shotgun (WGS) entry which is preliminary data.</text>
</comment>
<gene>
    <name evidence="1" type="ORF">ATJ88_1836</name>
</gene>
<dbReference type="AlphaFoldDB" id="A0A2A9EXW4"/>
<evidence type="ECO:0000313" key="2">
    <source>
        <dbReference type="Proteomes" id="UP000224130"/>
    </source>
</evidence>
<accession>A0A2A9EXW4</accession>
<dbReference type="EMBL" id="PDJJ01000001">
    <property type="protein sequence ID" value="PFG43152.1"/>
    <property type="molecule type" value="Genomic_DNA"/>
</dbReference>
<reference evidence="1 2" key="1">
    <citation type="submission" date="2017-10" db="EMBL/GenBank/DDBJ databases">
        <title>Sequencing the genomes of 1000 actinobacteria strains.</title>
        <authorList>
            <person name="Klenk H.-P."/>
        </authorList>
    </citation>
    <scope>NUCLEOTIDE SEQUENCE [LARGE SCALE GENOMIC DNA]</scope>
    <source>
        <strain evidence="1 2">DSM 21863</strain>
    </source>
</reference>
<evidence type="ECO:0000313" key="1">
    <source>
        <dbReference type="EMBL" id="PFG43152.1"/>
    </source>
</evidence>
<evidence type="ECO:0008006" key="3">
    <source>
        <dbReference type="Google" id="ProtNLM"/>
    </source>
</evidence>
<dbReference type="RefSeq" id="WP_098463562.1">
    <property type="nucleotide sequence ID" value="NZ_PDJJ01000001.1"/>
</dbReference>